<gene>
    <name evidence="2" type="ORF">GUJ93_ZPchr0005g14963</name>
</gene>
<evidence type="ECO:0000313" key="2">
    <source>
        <dbReference type="EMBL" id="KAG8068906.1"/>
    </source>
</evidence>
<sequence>MAVELRHVVGADRATLYYYCSTSEMWNSREVDYSPPDDRPVRPWGGNGVISYNRSLWWIDLTQGLVRCDPFVENPRLVHVPLPPCCELATSAAPEVTKCRCIQVSRGKIRFVQLEGDTNSTVIKSWTLQAGQQPGIIRWKPGFEIPILQVWAYEILGVAN</sequence>
<dbReference type="OrthoDB" id="690115at2759"/>
<dbReference type="EMBL" id="JAAALK010000284">
    <property type="protein sequence ID" value="KAG8068906.1"/>
    <property type="molecule type" value="Genomic_DNA"/>
</dbReference>
<dbReference type="PANTHER" id="PTHR33086">
    <property type="entry name" value="OS05G0468200 PROTEIN-RELATED"/>
    <property type="match status" value="1"/>
</dbReference>
<organism evidence="2 3">
    <name type="scientific">Zizania palustris</name>
    <name type="common">Northern wild rice</name>
    <dbReference type="NCBI Taxonomy" id="103762"/>
    <lineage>
        <taxon>Eukaryota</taxon>
        <taxon>Viridiplantae</taxon>
        <taxon>Streptophyta</taxon>
        <taxon>Embryophyta</taxon>
        <taxon>Tracheophyta</taxon>
        <taxon>Spermatophyta</taxon>
        <taxon>Magnoliopsida</taxon>
        <taxon>Liliopsida</taxon>
        <taxon>Poales</taxon>
        <taxon>Poaceae</taxon>
        <taxon>BOP clade</taxon>
        <taxon>Oryzoideae</taxon>
        <taxon>Oryzeae</taxon>
        <taxon>Zizaniinae</taxon>
        <taxon>Zizania</taxon>
    </lineage>
</organism>
<keyword evidence="3" id="KW-1185">Reference proteome</keyword>
<dbReference type="Pfam" id="PF07762">
    <property type="entry name" value="DUF1618"/>
    <property type="match status" value="1"/>
</dbReference>
<evidence type="ECO:0000259" key="1">
    <source>
        <dbReference type="Pfam" id="PF07762"/>
    </source>
</evidence>
<reference evidence="2" key="1">
    <citation type="journal article" date="2021" name="bioRxiv">
        <title>Whole Genome Assembly and Annotation of Northern Wild Rice, Zizania palustris L., Supports a Whole Genome Duplication in the Zizania Genus.</title>
        <authorList>
            <person name="Haas M."/>
            <person name="Kono T."/>
            <person name="Macchietto M."/>
            <person name="Millas R."/>
            <person name="McGilp L."/>
            <person name="Shao M."/>
            <person name="Duquette J."/>
            <person name="Hirsch C.N."/>
            <person name="Kimball J."/>
        </authorList>
    </citation>
    <scope>NUCLEOTIDE SEQUENCE</scope>
    <source>
        <tissue evidence="2">Fresh leaf tissue</tissue>
    </source>
</reference>
<protein>
    <recommendedName>
        <fullName evidence="1">DUF1618 domain-containing protein</fullName>
    </recommendedName>
</protein>
<dbReference type="InterPro" id="IPR011676">
    <property type="entry name" value="DUF1618"/>
</dbReference>
<dbReference type="Proteomes" id="UP000729402">
    <property type="component" value="Unassembled WGS sequence"/>
</dbReference>
<accession>A0A8J5S577</accession>
<feature type="domain" description="DUF1618" evidence="1">
    <location>
        <begin position="58"/>
        <end position="154"/>
    </location>
</feature>
<proteinExistence type="predicted"/>
<dbReference type="AlphaFoldDB" id="A0A8J5S577"/>
<dbReference type="PANTHER" id="PTHR33086:SF51">
    <property type="entry name" value="OS06G0307900 PROTEIN"/>
    <property type="match status" value="1"/>
</dbReference>
<reference evidence="2" key="2">
    <citation type="submission" date="2021-02" db="EMBL/GenBank/DDBJ databases">
        <authorList>
            <person name="Kimball J.A."/>
            <person name="Haas M.W."/>
            <person name="Macchietto M."/>
            <person name="Kono T."/>
            <person name="Duquette J."/>
            <person name="Shao M."/>
        </authorList>
    </citation>
    <scope>NUCLEOTIDE SEQUENCE</scope>
    <source>
        <tissue evidence="2">Fresh leaf tissue</tissue>
    </source>
</reference>
<comment type="caution">
    <text evidence="2">The sequence shown here is derived from an EMBL/GenBank/DDBJ whole genome shotgun (WGS) entry which is preliminary data.</text>
</comment>
<name>A0A8J5S577_ZIZPA</name>
<evidence type="ECO:0000313" key="3">
    <source>
        <dbReference type="Proteomes" id="UP000729402"/>
    </source>
</evidence>